<evidence type="ECO:0000259" key="8">
    <source>
        <dbReference type="Pfam" id="PF02384"/>
    </source>
</evidence>
<evidence type="ECO:0000256" key="2">
    <source>
        <dbReference type="ARBA" id="ARBA00011900"/>
    </source>
</evidence>
<dbReference type="GO" id="GO:0009007">
    <property type="term" value="F:site-specific DNA-methyltransferase (adenine-specific) activity"/>
    <property type="evidence" value="ECO:0007669"/>
    <property type="project" value="UniProtKB-EC"/>
</dbReference>
<dbReference type="InterPro" id="IPR029063">
    <property type="entry name" value="SAM-dependent_MTases_sf"/>
</dbReference>
<feature type="domain" description="N6 adenine-specific DNA methyltransferase N-terminal" evidence="9">
    <location>
        <begin position="27"/>
        <end position="162"/>
    </location>
</feature>
<evidence type="ECO:0000256" key="4">
    <source>
        <dbReference type="ARBA" id="ARBA00022679"/>
    </source>
</evidence>
<evidence type="ECO:0000313" key="11">
    <source>
        <dbReference type="Proteomes" id="UP000269198"/>
    </source>
</evidence>
<dbReference type="PANTHER" id="PTHR42998:SF1">
    <property type="entry name" value="TYPE I RESTRICTION ENZYME HINDI METHYLASE SUBUNIT"/>
    <property type="match status" value="1"/>
</dbReference>
<keyword evidence="10" id="KW-0255">Endonuclease</keyword>
<dbReference type="Pfam" id="PF12161">
    <property type="entry name" value="HsdM_N"/>
    <property type="match status" value="1"/>
</dbReference>
<reference evidence="10 11" key="1">
    <citation type="submission" date="2018-11" db="EMBL/GenBank/DDBJ databases">
        <title>The genome draft of YIM 96095.</title>
        <authorList>
            <person name="Tang S.-K."/>
            <person name="Chunyu W.-X."/>
            <person name="Feng Y.-Z."/>
        </authorList>
    </citation>
    <scope>NUCLEOTIDE SEQUENCE [LARGE SCALE GENOMIC DNA]</scope>
    <source>
        <strain evidence="10 11">YIM 96095</strain>
    </source>
</reference>
<evidence type="ECO:0000313" key="10">
    <source>
        <dbReference type="EMBL" id="RNL84171.1"/>
    </source>
</evidence>
<keyword evidence="10" id="KW-0540">Nuclease</keyword>
<keyword evidence="10" id="KW-0378">Hydrolase</keyword>
<dbReference type="GO" id="GO:0004519">
    <property type="term" value="F:endonuclease activity"/>
    <property type="evidence" value="ECO:0007669"/>
    <property type="project" value="UniProtKB-KW"/>
</dbReference>
<keyword evidence="3" id="KW-0489">Methyltransferase</keyword>
<dbReference type="AlphaFoldDB" id="A0A3N0E8K2"/>
<name>A0A3N0E8K2_9ACTN</name>
<dbReference type="EMBL" id="RJMB01000012">
    <property type="protein sequence ID" value="RNL84171.1"/>
    <property type="molecule type" value="Genomic_DNA"/>
</dbReference>
<dbReference type="EC" id="2.1.1.72" evidence="2"/>
<keyword evidence="4" id="KW-0808">Transferase</keyword>
<dbReference type="InterPro" id="IPR003356">
    <property type="entry name" value="DNA_methylase_A-5"/>
</dbReference>
<evidence type="ECO:0000259" key="9">
    <source>
        <dbReference type="Pfam" id="PF12161"/>
    </source>
</evidence>
<dbReference type="Gene3D" id="3.40.50.150">
    <property type="entry name" value="Vaccinia Virus protein VP39"/>
    <property type="match status" value="1"/>
</dbReference>
<evidence type="ECO:0000256" key="3">
    <source>
        <dbReference type="ARBA" id="ARBA00022603"/>
    </source>
</evidence>
<keyword evidence="5" id="KW-0949">S-adenosyl-L-methionine</keyword>
<evidence type="ECO:0000256" key="1">
    <source>
        <dbReference type="ARBA" id="ARBA00006594"/>
    </source>
</evidence>
<comment type="catalytic activity">
    <reaction evidence="7">
        <text>a 2'-deoxyadenosine in DNA + S-adenosyl-L-methionine = an N(6)-methyl-2'-deoxyadenosine in DNA + S-adenosyl-L-homocysteine + H(+)</text>
        <dbReference type="Rhea" id="RHEA:15197"/>
        <dbReference type="Rhea" id="RHEA-COMP:12418"/>
        <dbReference type="Rhea" id="RHEA-COMP:12419"/>
        <dbReference type="ChEBI" id="CHEBI:15378"/>
        <dbReference type="ChEBI" id="CHEBI:57856"/>
        <dbReference type="ChEBI" id="CHEBI:59789"/>
        <dbReference type="ChEBI" id="CHEBI:90615"/>
        <dbReference type="ChEBI" id="CHEBI:90616"/>
        <dbReference type="EC" id="2.1.1.72"/>
    </reaction>
</comment>
<keyword evidence="11" id="KW-1185">Reference proteome</keyword>
<dbReference type="PRINTS" id="PR00507">
    <property type="entry name" value="N12N6MTFRASE"/>
</dbReference>
<accession>A0A3N0E8K2</accession>
<gene>
    <name evidence="10" type="ORF">EFW17_13145</name>
</gene>
<dbReference type="InterPro" id="IPR052916">
    <property type="entry name" value="Type-I_RE_MTase_Subunit"/>
</dbReference>
<dbReference type="Proteomes" id="UP000269198">
    <property type="component" value="Unassembled WGS sequence"/>
</dbReference>
<sequence length="544" mass="60907">MPQRNHSAADQQAELFGVSSAREIQGILWKAADQLRGSMDAAQYKEFVLGLVFLKYVSDTFDERRREIAAELAQDGVPEHRRASFLEDRDSYTEENVFWVPERARWGYIADNAASATGGVGRLIDDAMGAVMAQNRELTGVLPQIFNRDNVDQKRLKGLVDLISDARFTGHDGTSAQDVLGGTYEYFLEQFARAEGKKAGEFYTPKSVVQLLVEILEPFEGRVYDPCCGSGGMFVQANKFIRAHAGRERAHDIAVYGQESNERTWRLAKMNLAIHGMDPDGVGTRWADTFADDQLPDLRADFVMANPPFNLHPWERRADDPRWRFGVPPAGNANFAWLQHIISKLGERGTAGVVLANGSMSSQQSGEGDIRKAIVNADLVSCMVALPGNLFRTTAIPACLWFLAKDKSPQGANTLTDRRGEVLFLDAREVGEMVNRTERVLSEQDLATIADTFHAWRGTKSARDKGLTYEDVPGFARSVKLQEIEKHDYVLTPGRYVGAAEEEEDPDAEPVDEKIERLTKELFEHFEESRRLEGVVREQLGRFE</sequence>
<dbReference type="GO" id="GO:0032259">
    <property type="term" value="P:methylation"/>
    <property type="evidence" value="ECO:0007669"/>
    <property type="project" value="UniProtKB-KW"/>
</dbReference>
<dbReference type="InterPro" id="IPR022749">
    <property type="entry name" value="D12N6_MeTrfase_N"/>
</dbReference>
<dbReference type="InterPro" id="IPR038333">
    <property type="entry name" value="T1MK-like_N_sf"/>
</dbReference>
<dbReference type="GO" id="GO:0009307">
    <property type="term" value="P:DNA restriction-modification system"/>
    <property type="evidence" value="ECO:0007669"/>
    <property type="project" value="UniProtKB-KW"/>
</dbReference>
<dbReference type="RefSeq" id="WP_123201664.1">
    <property type="nucleotide sequence ID" value="NZ_RJMB01000012.1"/>
</dbReference>
<comment type="similarity">
    <text evidence="1">Belongs to the N(4)/N(6)-methyltransferase family.</text>
</comment>
<dbReference type="Pfam" id="PF02384">
    <property type="entry name" value="N6_Mtase"/>
    <property type="match status" value="1"/>
</dbReference>
<dbReference type="OrthoDB" id="9784823at2"/>
<organism evidence="10 11">
    <name type="scientific">Halostreptopolyspora alba</name>
    <dbReference type="NCBI Taxonomy" id="2487137"/>
    <lineage>
        <taxon>Bacteria</taxon>
        <taxon>Bacillati</taxon>
        <taxon>Actinomycetota</taxon>
        <taxon>Actinomycetes</taxon>
        <taxon>Streptosporangiales</taxon>
        <taxon>Nocardiopsidaceae</taxon>
        <taxon>Halostreptopolyspora</taxon>
    </lineage>
</organism>
<proteinExistence type="inferred from homology"/>
<evidence type="ECO:0000256" key="6">
    <source>
        <dbReference type="ARBA" id="ARBA00022747"/>
    </source>
</evidence>
<keyword evidence="6" id="KW-0680">Restriction system</keyword>
<dbReference type="GO" id="GO:0008170">
    <property type="term" value="F:N-methyltransferase activity"/>
    <property type="evidence" value="ECO:0007669"/>
    <property type="project" value="InterPro"/>
</dbReference>
<evidence type="ECO:0000256" key="7">
    <source>
        <dbReference type="ARBA" id="ARBA00047942"/>
    </source>
</evidence>
<dbReference type="SUPFAM" id="SSF53335">
    <property type="entry name" value="S-adenosyl-L-methionine-dependent methyltransferases"/>
    <property type="match status" value="1"/>
</dbReference>
<feature type="domain" description="DNA methylase adenine-specific" evidence="8">
    <location>
        <begin position="176"/>
        <end position="505"/>
    </location>
</feature>
<protein>
    <recommendedName>
        <fullName evidence="2">site-specific DNA-methyltransferase (adenine-specific)</fullName>
        <ecNumber evidence="2">2.1.1.72</ecNumber>
    </recommendedName>
</protein>
<dbReference type="Gene3D" id="1.20.1260.30">
    <property type="match status" value="1"/>
</dbReference>
<comment type="caution">
    <text evidence="10">The sequence shown here is derived from an EMBL/GenBank/DDBJ whole genome shotgun (WGS) entry which is preliminary data.</text>
</comment>
<dbReference type="PANTHER" id="PTHR42998">
    <property type="entry name" value="TYPE I RESTRICTION ENZYME HINDVIIP M PROTEIN-RELATED"/>
    <property type="match status" value="1"/>
</dbReference>
<dbReference type="GO" id="GO:0003677">
    <property type="term" value="F:DNA binding"/>
    <property type="evidence" value="ECO:0007669"/>
    <property type="project" value="InterPro"/>
</dbReference>
<evidence type="ECO:0000256" key="5">
    <source>
        <dbReference type="ARBA" id="ARBA00022691"/>
    </source>
</evidence>